<protein>
    <submittedName>
        <fullName evidence="3">Uncharacterized conserved protein, DUF433 family</fullName>
    </submittedName>
</protein>
<name>A0A451BJ35_9GAMM</name>
<dbReference type="AlphaFoldDB" id="A0A451BJ35"/>
<reference evidence="3" key="1">
    <citation type="submission" date="2019-02" db="EMBL/GenBank/DDBJ databases">
        <authorList>
            <person name="Gruber-Vodicka R. H."/>
            <person name="Seah K. B. B."/>
        </authorList>
    </citation>
    <scope>NUCLEOTIDE SEQUENCE</scope>
    <source>
        <strain evidence="3">BECK_S127</strain>
        <strain evidence="2">BECK_S1320</strain>
        <strain evidence="1">BECK_S1321</strain>
    </source>
</reference>
<dbReference type="EMBL" id="CAADFR010000010">
    <property type="protein sequence ID" value="VFK37091.1"/>
    <property type="molecule type" value="Genomic_DNA"/>
</dbReference>
<evidence type="ECO:0000313" key="1">
    <source>
        <dbReference type="EMBL" id="VFK37091.1"/>
    </source>
</evidence>
<dbReference type="InterPro" id="IPR007367">
    <property type="entry name" value="DUF433"/>
</dbReference>
<dbReference type="SUPFAM" id="SSF46689">
    <property type="entry name" value="Homeodomain-like"/>
    <property type="match status" value="1"/>
</dbReference>
<dbReference type="Gene3D" id="1.10.10.10">
    <property type="entry name" value="Winged helix-like DNA-binding domain superfamily/Winged helix DNA-binding domain"/>
    <property type="match status" value="1"/>
</dbReference>
<gene>
    <name evidence="3" type="ORF">BECKSD772D_GA0070982_101110</name>
    <name evidence="2" type="ORF">BECKSD772E_GA0070983_101015</name>
    <name evidence="1" type="ORF">BECKSD772F_GA0070984_101017</name>
</gene>
<evidence type="ECO:0000313" key="2">
    <source>
        <dbReference type="EMBL" id="VFK41167.1"/>
    </source>
</evidence>
<sequence length="73" mass="8290">MKDGSVINMDPDVMGGTPVFRGTRVPIQHFIEHLKYEGGIDNFFDDFPTVSREQVIRLIDELDGLREKILVTA</sequence>
<dbReference type="Pfam" id="PF04255">
    <property type="entry name" value="DUF433"/>
    <property type="match status" value="1"/>
</dbReference>
<accession>A0A451BJ35</accession>
<dbReference type="EMBL" id="CAADFU010000010">
    <property type="protein sequence ID" value="VFK41167.1"/>
    <property type="molecule type" value="Genomic_DNA"/>
</dbReference>
<dbReference type="InterPro" id="IPR009057">
    <property type="entry name" value="Homeodomain-like_sf"/>
</dbReference>
<dbReference type="InterPro" id="IPR036388">
    <property type="entry name" value="WH-like_DNA-bd_sf"/>
</dbReference>
<dbReference type="EMBL" id="CAADHB010000011">
    <property type="protein sequence ID" value="VFK78279.1"/>
    <property type="molecule type" value="Genomic_DNA"/>
</dbReference>
<evidence type="ECO:0000313" key="3">
    <source>
        <dbReference type="EMBL" id="VFK78279.1"/>
    </source>
</evidence>
<proteinExistence type="predicted"/>
<organism evidence="3">
    <name type="scientific">Candidatus Kentrum sp. SD</name>
    <dbReference type="NCBI Taxonomy" id="2126332"/>
    <lineage>
        <taxon>Bacteria</taxon>
        <taxon>Pseudomonadati</taxon>
        <taxon>Pseudomonadota</taxon>
        <taxon>Gammaproteobacteria</taxon>
        <taxon>Candidatus Kentrum</taxon>
    </lineage>
</organism>